<dbReference type="EMBL" id="CP036266">
    <property type="protein sequence ID" value="QDT22122.1"/>
    <property type="molecule type" value="Genomic_DNA"/>
</dbReference>
<gene>
    <name evidence="3" type="ORF">HG66A1_39290</name>
</gene>
<evidence type="ECO:0000256" key="1">
    <source>
        <dbReference type="SAM" id="MobiDB-lite"/>
    </source>
</evidence>
<feature type="region of interest" description="Disordered" evidence="1">
    <location>
        <begin position="299"/>
        <end position="323"/>
    </location>
</feature>
<reference evidence="3 4" key="1">
    <citation type="submission" date="2019-02" db="EMBL/GenBank/DDBJ databases">
        <title>Deep-cultivation of Planctomycetes and their phenomic and genomic characterization uncovers novel biology.</title>
        <authorList>
            <person name="Wiegand S."/>
            <person name="Jogler M."/>
            <person name="Boedeker C."/>
            <person name="Pinto D."/>
            <person name="Vollmers J."/>
            <person name="Rivas-Marin E."/>
            <person name="Kohn T."/>
            <person name="Peeters S.H."/>
            <person name="Heuer A."/>
            <person name="Rast P."/>
            <person name="Oberbeckmann S."/>
            <person name="Bunk B."/>
            <person name="Jeske O."/>
            <person name="Meyerdierks A."/>
            <person name="Storesund J.E."/>
            <person name="Kallscheuer N."/>
            <person name="Luecker S."/>
            <person name="Lage O.M."/>
            <person name="Pohl T."/>
            <person name="Merkel B.J."/>
            <person name="Hornburger P."/>
            <person name="Mueller R.-W."/>
            <person name="Bruemmer F."/>
            <person name="Labrenz M."/>
            <person name="Spormann A.M."/>
            <person name="Op den Camp H."/>
            <person name="Overmann J."/>
            <person name="Amann R."/>
            <person name="Jetten M.S.M."/>
            <person name="Mascher T."/>
            <person name="Medema M.H."/>
            <person name="Devos D.P."/>
            <person name="Kaster A.-K."/>
            <person name="Ovreas L."/>
            <person name="Rohde M."/>
            <person name="Galperin M.Y."/>
            <person name="Jogler C."/>
        </authorList>
    </citation>
    <scope>NUCLEOTIDE SEQUENCE [LARGE SCALE GENOMIC DNA]</scope>
    <source>
        <strain evidence="3 4">HG66A1</strain>
    </source>
</reference>
<evidence type="ECO:0000313" key="3">
    <source>
        <dbReference type="EMBL" id="QDT22122.1"/>
    </source>
</evidence>
<accession>A0A517PRX0</accession>
<name>A0A517PRX0_9PLAN</name>
<evidence type="ECO:0000313" key="4">
    <source>
        <dbReference type="Proteomes" id="UP000320421"/>
    </source>
</evidence>
<dbReference type="Pfam" id="PF07596">
    <property type="entry name" value="SBP_bac_10"/>
    <property type="match status" value="1"/>
</dbReference>
<dbReference type="InterPro" id="IPR027558">
    <property type="entry name" value="Pre_pil_HX9DG_C"/>
</dbReference>
<protein>
    <recommendedName>
        <fullName evidence="2">DUF1559 domain-containing protein</fullName>
    </recommendedName>
</protein>
<evidence type="ECO:0000259" key="2">
    <source>
        <dbReference type="Pfam" id="PF07596"/>
    </source>
</evidence>
<dbReference type="InterPro" id="IPR045584">
    <property type="entry name" value="Pilin-like"/>
</dbReference>
<dbReference type="NCBIfam" id="TIGR04294">
    <property type="entry name" value="pre_pil_HX9DG"/>
    <property type="match status" value="1"/>
</dbReference>
<dbReference type="SUPFAM" id="SSF54523">
    <property type="entry name" value="Pili subunits"/>
    <property type="match status" value="1"/>
</dbReference>
<organism evidence="3 4">
    <name type="scientific">Gimesia chilikensis</name>
    <dbReference type="NCBI Taxonomy" id="2605989"/>
    <lineage>
        <taxon>Bacteria</taxon>
        <taxon>Pseudomonadati</taxon>
        <taxon>Planctomycetota</taxon>
        <taxon>Planctomycetia</taxon>
        <taxon>Planctomycetales</taxon>
        <taxon>Planctomycetaceae</taxon>
        <taxon>Gimesia</taxon>
    </lineage>
</organism>
<dbReference type="AlphaFoldDB" id="A0A517PRX0"/>
<dbReference type="PANTHER" id="PTHR30093:SF2">
    <property type="entry name" value="TYPE II SECRETION SYSTEM PROTEIN H"/>
    <property type="match status" value="1"/>
</dbReference>
<dbReference type="PANTHER" id="PTHR30093">
    <property type="entry name" value="GENERAL SECRETION PATHWAY PROTEIN G"/>
    <property type="match status" value="1"/>
</dbReference>
<sequence length="561" mass="63274">MLLPTLRKSRFFPNITRPSFLLLLCFSGILSVVLLSQPGCTNQTKPGAIDSKSFRPEFVPSNALAVLALRPAELLDLPALKSAREKLIPGKSPQQQVKILGISLTEIELLTSIFIRPEPETKFDLAKTTATVIQTRNELKQDQILDFFNNGKSLDQQEVYDKKILYTNHIGETLIFCDSHTLIFCDESEPIQAILAALKQKQEASWQNKWIVTNEELIISLVNLHEIKQLVKEQKSEDLLRNYPLAVIFSPIWENTRLITSSVNYDGQFSVEMNLFQPENGKLVKDAVEKISGLMTETLKQNVPKQDKNHQSNESTDKTTSELTLEMVNSMKVKQNGEEIRLSASLPASSGGAIMTSIVPMILKSREAERRGKSKSNLRQLMLAMHNYHDKHRHFPTAIVMGPDGKTPHSWRVELLPFLEQQALYDQYHMDEPWDSKHNLKIAETIVPEYHNPNSETPTNASYFAVVGPNTTFGKEGGTQIRDIKDGTSNTIAIVEAERDIPWTKPEDIAYDSDNIPEFGGFHDGGFYAGFCDGSVRFLSDMIEEQHLKNLLQINDGQRVP</sequence>
<feature type="compositionally biased region" description="Basic and acidic residues" evidence="1">
    <location>
        <begin position="305"/>
        <end position="320"/>
    </location>
</feature>
<dbReference type="Proteomes" id="UP000320421">
    <property type="component" value="Chromosome"/>
</dbReference>
<proteinExistence type="predicted"/>
<feature type="domain" description="DUF1559" evidence="2">
    <location>
        <begin position="365"/>
        <end position="456"/>
    </location>
</feature>
<dbReference type="OrthoDB" id="285651at2"/>
<keyword evidence="4" id="KW-1185">Reference proteome</keyword>
<dbReference type="InterPro" id="IPR011453">
    <property type="entry name" value="DUF1559"/>
</dbReference>